<organism evidence="1 2">
    <name type="scientific">Olea europaea subsp. europaea</name>
    <dbReference type="NCBI Taxonomy" id="158383"/>
    <lineage>
        <taxon>Eukaryota</taxon>
        <taxon>Viridiplantae</taxon>
        <taxon>Streptophyta</taxon>
        <taxon>Embryophyta</taxon>
        <taxon>Tracheophyta</taxon>
        <taxon>Spermatophyta</taxon>
        <taxon>Magnoliopsida</taxon>
        <taxon>eudicotyledons</taxon>
        <taxon>Gunneridae</taxon>
        <taxon>Pentapetalae</taxon>
        <taxon>asterids</taxon>
        <taxon>lamiids</taxon>
        <taxon>Lamiales</taxon>
        <taxon>Oleaceae</taxon>
        <taxon>Oleeae</taxon>
        <taxon>Olea</taxon>
    </lineage>
</organism>
<proteinExistence type="predicted"/>
<evidence type="ECO:0000313" key="1">
    <source>
        <dbReference type="EMBL" id="CAA2995337.1"/>
    </source>
</evidence>
<dbReference type="Gramene" id="OE9A107521T1">
    <property type="protein sequence ID" value="OE9A107521C1"/>
    <property type="gene ID" value="OE9A107521"/>
</dbReference>
<reference evidence="1 2" key="1">
    <citation type="submission" date="2019-12" db="EMBL/GenBank/DDBJ databases">
        <authorList>
            <person name="Alioto T."/>
            <person name="Alioto T."/>
            <person name="Gomez Garrido J."/>
        </authorList>
    </citation>
    <scope>NUCLEOTIDE SEQUENCE [LARGE SCALE GENOMIC DNA]</scope>
</reference>
<dbReference type="AlphaFoldDB" id="A0A8S0SRB1"/>
<accession>A0A8S0SRB1</accession>
<gene>
    <name evidence="1" type="ORF">OLEA9_A107521</name>
</gene>
<feature type="non-terminal residue" evidence="1">
    <location>
        <position position="1"/>
    </location>
</feature>
<evidence type="ECO:0000313" key="2">
    <source>
        <dbReference type="Proteomes" id="UP000594638"/>
    </source>
</evidence>
<feature type="non-terminal residue" evidence="1">
    <location>
        <position position="82"/>
    </location>
</feature>
<dbReference type="EMBL" id="CACTIH010005497">
    <property type="protein sequence ID" value="CAA2995337.1"/>
    <property type="molecule type" value="Genomic_DNA"/>
</dbReference>
<sequence>ICPILRQNALTLDIPPAELRRVIVIVELSINVTAVAAQRMTPHFSHHHCDSIVLLLCMLDPRYSGGDVEVVFLSFTNYHMLW</sequence>
<keyword evidence="2" id="KW-1185">Reference proteome</keyword>
<name>A0A8S0SRB1_OLEEU</name>
<comment type="caution">
    <text evidence="1">The sequence shown here is derived from an EMBL/GenBank/DDBJ whole genome shotgun (WGS) entry which is preliminary data.</text>
</comment>
<dbReference type="Proteomes" id="UP000594638">
    <property type="component" value="Unassembled WGS sequence"/>
</dbReference>
<protein>
    <submittedName>
        <fullName evidence="1">Uncharacterized protein</fullName>
    </submittedName>
</protein>